<evidence type="ECO:0000313" key="2">
    <source>
        <dbReference type="Proteomes" id="UP000003254"/>
    </source>
</evidence>
<proteinExistence type="predicted"/>
<dbReference type="EMBL" id="ABOU02000017">
    <property type="protein sequence ID" value="EDY33795.1"/>
    <property type="molecule type" value="Genomic_DNA"/>
</dbReference>
<dbReference type="HOGENOM" id="CLU_078220_0_0_9"/>
<protein>
    <submittedName>
        <fullName evidence="1">Uncharacterized protein</fullName>
    </submittedName>
</protein>
<reference evidence="1 2" key="1">
    <citation type="submission" date="2008-08" db="EMBL/GenBank/DDBJ databases">
        <title>Draft genome sequence of Ruminococcus lactaris ATCC 29176.</title>
        <authorList>
            <person name="Sudarsanam P."/>
            <person name="Ley R."/>
            <person name="Guruge J."/>
            <person name="Turnbaugh P.J."/>
            <person name="Mahowald M."/>
            <person name="Liep D."/>
            <person name="Gordon J."/>
        </authorList>
    </citation>
    <scope>NUCLEOTIDE SEQUENCE [LARGE SCALE GENOMIC DNA]</scope>
    <source>
        <strain evidence="1 2">ATCC 29176</strain>
    </source>
</reference>
<gene>
    <name evidence="1" type="ORF">RUMLAC_00552</name>
</gene>
<dbReference type="Proteomes" id="UP000003254">
    <property type="component" value="Unassembled WGS sequence"/>
</dbReference>
<reference evidence="1 2" key="2">
    <citation type="submission" date="2008-08" db="EMBL/GenBank/DDBJ databases">
        <authorList>
            <person name="Fulton L."/>
            <person name="Clifton S."/>
            <person name="Fulton B."/>
            <person name="Xu J."/>
            <person name="Minx P."/>
            <person name="Pepin K.H."/>
            <person name="Johnson M."/>
            <person name="Bhonagiri V."/>
            <person name="Nash W.E."/>
            <person name="Mardis E.R."/>
            <person name="Wilson R.K."/>
        </authorList>
    </citation>
    <scope>NUCLEOTIDE SEQUENCE [LARGE SCALE GENOMIC DNA]</scope>
    <source>
        <strain evidence="1 2">ATCC 29176</strain>
    </source>
</reference>
<evidence type="ECO:0000313" key="1">
    <source>
        <dbReference type="EMBL" id="EDY33795.1"/>
    </source>
</evidence>
<organism evidence="1 2">
    <name type="scientific">[Ruminococcus] lactaris ATCC 29176</name>
    <dbReference type="NCBI Taxonomy" id="471875"/>
    <lineage>
        <taxon>Bacteria</taxon>
        <taxon>Bacillati</taxon>
        <taxon>Bacillota</taxon>
        <taxon>Clostridia</taxon>
        <taxon>Lachnospirales</taxon>
        <taxon>Lachnospiraceae</taxon>
        <taxon>Mediterraneibacter</taxon>
    </lineage>
</organism>
<dbReference type="AlphaFoldDB" id="B5CM77"/>
<accession>B5CM77</accession>
<keyword evidence="2" id="KW-1185">Reference proteome</keyword>
<sequence length="325" mass="35834">MEQVNLFADRVIQENPSAVIRPPILAGQLCPAQDKGVQNLCLVGQGPECGGFKEEIREPGEAERLFRLMDIDGICHSAFCGRLEARFPGRAILYTTCPGLGLAEPDKSRLFSLLTVHSRPPFPFTFCFLSPVNSGGTAGAVFCPVGFGDEHAAADRTAFQVPIPENLRFQRSVQRQDRPAEPLTADRERNRLRAGAGVPIVKDNAVAVLTATALPAYQAGRLFPLRRCHAVKGTVRPAFQRRQVFIGVISHAFPPFCFPLPFLRKGFLPHSCGVFRRWHAPHTSGHFVPKSGSLRCFPSRGIPFRTVILFSRCCPSMNYPKSTPK</sequence>
<name>B5CM77_9FIRM</name>
<comment type="caution">
    <text evidence="1">The sequence shown here is derived from an EMBL/GenBank/DDBJ whole genome shotgun (WGS) entry which is preliminary data.</text>
</comment>
<dbReference type="eggNOG" id="ENOG50325JX">
    <property type="taxonomic scope" value="Bacteria"/>
</dbReference>